<sequence length="401" mass="44164">MQRRKATRRKGIMFASFLVCCLGASLMAAAMATNNWFEAACVMIDVSPNNGNINFGLFQGSRTFTGVTSRYHTLKVVCADGDCMYSCADTKEHREEQLWLVKNGTVKGLTKHCPDGVNVLAHPSPRLSPLSELSFGESSHSSWSFLFPKFLDTDLMGRRWYFPLSMALKGETKVSSQVVESSQSDLSNEKMLQARVAAITNDDASVAREIFIDENTTDWNSIESTVTESTVTESTVTESTTTESTTTESTSTTPAVKVNSVFMNYGLWVGTIVCLSLGMVFAVVGALFAVINTATTPVEAITGVPGLYLWNGLAALFNLICVILWAVQYHKYLTHNVLLYDAVDGWTTENNEVFGYSYWLVVVAIFVHVVNIGIIFMGTYEPKIKEQLQAPDPKGGNIMLY</sequence>
<evidence type="ECO:0000256" key="6">
    <source>
        <dbReference type="SAM" id="MobiDB-lite"/>
    </source>
</evidence>
<accession>A0AAW0YMG9</accession>
<dbReference type="GO" id="GO:0007605">
    <property type="term" value="P:sensory perception of sound"/>
    <property type="evidence" value="ECO:0007669"/>
    <property type="project" value="UniProtKB-ARBA"/>
</dbReference>
<comment type="similarity">
    <text evidence="2">Belongs to the clarin family.</text>
</comment>
<feature type="signal peptide" evidence="8">
    <location>
        <begin position="1"/>
        <end position="32"/>
    </location>
</feature>
<organism evidence="9 10">
    <name type="scientific">Cherax quadricarinatus</name>
    <name type="common">Australian red claw crayfish</name>
    <dbReference type="NCBI Taxonomy" id="27406"/>
    <lineage>
        <taxon>Eukaryota</taxon>
        <taxon>Metazoa</taxon>
        <taxon>Ecdysozoa</taxon>
        <taxon>Arthropoda</taxon>
        <taxon>Crustacea</taxon>
        <taxon>Multicrustacea</taxon>
        <taxon>Malacostraca</taxon>
        <taxon>Eumalacostraca</taxon>
        <taxon>Eucarida</taxon>
        <taxon>Decapoda</taxon>
        <taxon>Pleocyemata</taxon>
        <taxon>Astacidea</taxon>
        <taxon>Parastacoidea</taxon>
        <taxon>Parastacidae</taxon>
        <taxon>Cherax</taxon>
    </lineage>
</organism>
<evidence type="ECO:0000256" key="5">
    <source>
        <dbReference type="ARBA" id="ARBA00023136"/>
    </source>
</evidence>
<feature type="transmembrane region" description="Helical" evidence="7">
    <location>
        <begin position="307"/>
        <end position="327"/>
    </location>
</feature>
<dbReference type="Pfam" id="PF25807">
    <property type="entry name" value="Clarin-2"/>
    <property type="match status" value="1"/>
</dbReference>
<dbReference type="GO" id="GO:0016020">
    <property type="term" value="C:membrane"/>
    <property type="evidence" value="ECO:0007669"/>
    <property type="project" value="UniProtKB-SubCell"/>
</dbReference>
<evidence type="ECO:0000256" key="2">
    <source>
        <dbReference type="ARBA" id="ARBA00005787"/>
    </source>
</evidence>
<dbReference type="AlphaFoldDB" id="A0AAW0YMG9"/>
<keyword evidence="8" id="KW-0732">Signal</keyword>
<feature type="region of interest" description="Disordered" evidence="6">
    <location>
        <begin position="228"/>
        <end position="250"/>
    </location>
</feature>
<comment type="caution">
    <text evidence="9">The sequence shown here is derived from an EMBL/GenBank/DDBJ whole genome shotgun (WGS) entry which is preliminary data.</text>
</comment>
<name>A0AAW0YMG9_CHEQU</name>
<comment type="subcellular location">
    <subcellularLocation>
        <location evidence="1">Membrane</location>
        <topology evidence="1">Multi-pass membrane protein</topology>
    </subcellularLocation>
</comment>
<evidence type="ECO:0000256" key="1">
    <source>
        <dbReference type="ARBA" id="ARBA00004141"/>
    </source>
</evidence>
<proteinExistence type="inferred from homology"/>
<dbReference type="PANTHER" id="PTHR31548:SF1">
    <property type="entry name" value="LD47387P"/>
    <property type="match status" value="1"/>
</dbReference>
<dbReference type="EMBL" id="JARKIK010000006">
    <property type="protein sequence ID" value="KAK8751289.1"/>
    <property type="molecule type" value="Genomic_DNA"/>
</dbReference>
<evidence type="ECO:0008006" key="11">
    <source>
        <dbReference type="Google" id="ProtNLM"/>
    </source>
</evidence>
<evidence type="ECO:0000313" key="9">
    <source>
        <dbReference type="EMBL" id="KAK8751289.1"/>
    </source>
</evidence>
<keyword evidence="10" id="KW-1185">Reference proteome</keyword>
<evidence type="ECO:0000256" key="8">
    <source>
        <dbReference type="SAM" id="SignalP"/>
    </source>
</evidence>
<evidence type="ECO:0000313" key="10">
    <source>
        <dbReference type="Proteomes" id="UP001445076"/>
    </source>
</evidence>
<keyword evidence="4 7" id="KW-1133">Transmembrane helix</keyword>
<dbReference type="PANTHER" id="PTHR31548">
    <property type="entry name" value="CLARIN"/>
    <property type="match status" value="1"/>
</dbReference>
<evidence type="ECO:0000256" key="3">
    <source>
        <dbReference type="ARBA" id="ARBA00022692"/>
    </source>
</evidence>
<feature type="transmembrane region" description="Helical" evidence="7">
    <location>
        <begin position="265"/>
        <end position="295"/>
    </location>
</feature>
<dbReference type="Proteomes" id="UP001445076">
    <property type="component" value="Unassembled WGS sequence"/>
</dbReference>
<feature type="chain" id="PRO_5043631823" description="Clarin-3" evidence="8">
    <location>
        <begin position="33"/>
        <end position="401"/>
    </location>
</feature>
<keyword evidence="3 7" id="KW-0812">Transmembrane</keyword>
<evidence type="ECO:0000256" key="4">
    <source>
        <dbReference type="ARBA" id="ARBA00022989"/>
    </source>
</evidence>
<reference evidence="9 10" key="1">
    <citation type="journal article" date="2024" name="BMC Genomics">
        <title>Genome assembly of redclaw crayfish (Cherax quadricarinatus) provides insights into its immune adaptation and hypoxia tolerance.</title>
        <authorList>
            <person name="Liu Z."/>
            <person name="Zheng J."/>
            <person name="Li H."/>
            <person name="Fang K."/>
            <person name="Wang S."/>
            <person name="He J."/>
            <person name="Zhou D."/>
            <person name="Weng S."/>
            <person name="Chi M."/>
            <person name="Gu Z."/>
            <person name="He J."/>
            <person name="Li F."/>
            <person name="Wang M."/>
        </authorList>
    </citation>
    <scope>NUCLEOTIDE SEQUENCE [LARGE SCALE GENOMIC DNA]</scope>
    <source>
        <strain evidence="9">ZL_2023a</strain>
    </source>
</reference>
<evidence type="ECO:0000256" key="7">
    <source>
        <dbReference type="SAM" id="Phobius"/>
    </source>
</evidence>
<feature type="transmembrane region" description="Helical" evidence="7">
    <location>
        <begin position="356"/>
        <end position="377"/>
    </location>
</feature>
<keyword evidence="5 7" id="KW-0472">Membrane</keyword>
<protein>
    <recommendedName>
        <fullName evidence="11">Clarin-3</fullName>
    </recommendedName>
</protein>
<dbReference type="Gene3D" id="1.20.140.150">
    <property type="match status" value="1"/>
</dbReference>
<dbReference type="InterPro" id="IPR026748">
    <property type="entry name" value="Clarin"/>
</dbReference>
<gene>
    <name evidence="9" type="ORF">OTU49_013886</name>
</gene>